<organism evidence="2 3">
    <name type="scientific">Ruminiclostridium sufflavum DSM 19573</name>
    <dbReference type="NCBI Taxonomy" id="1121337"/>
    <lineage>
        <taxon>Bacteria</taxon>
        <taxon>Bacillati</taxon>
        <taxon>Bacillota</taxon>
        <taxon>Clostridia</taxon>
        <taxon>Eubacteriales</taxon>
        <taxon>Oscillospiraceae</taxon>
        <taxon>Ruminiclostridium</taxon>
    </lineage>
</organism>
<dbReference type="Proteomes" id="UP000248132">
    <property type="component" value="Unassembled WGS sequence"/>
</dbReference>
<comment type="caution">
    <text evidence="2">The sequence shown here is derived from an EMBL/GenBank/DDBJ whole genome shotgun (WGS) entry which is preliminary data.</text>
</comment>
<accession>A0A318XP97</accession>
<feature type="signal peptide" evidence="1">
    <location>
        <begin position="1"/>
        <end position="26"/>
    </location>
</feature>
<reference evidence="2 3" key="1">
    <citation type="submission" date="2018-06" db="EMBL/GenBank/DDBJ databases">
        <title>Genomic Encyclopedia of Type Strains, Phase I: the one thousand microbial genomes (KMG-I) project.</title>
        <authorList>
            <person name="Kyrpides N."/>
        </authorList>
    </citation>
    <scope>NUCLEOTIDE SEQUENCE [LARGE SCALE GENOMIC DNA]</scope>
    <source>
        <strain evidence="2 3">DSM 19573</strain>
    </source>
</reference>
<protein>
    <recommendedName>
        <fullName evidence="4">Copper amine oxidase-like protein</fullName>
    </recommendedName>
</protein>
<dbReference type="EMBL" id="QKMR01000005">
    <property type="protein sequence ID" value="PYG88760.1"/>
    <property type="molecule type" value="Genomic_DNA"/>
</dbReference>
<evidence type="ECO:0000313" key="3">
    <source>
        <dbReference type="Proteomes" id="UP000248132"/>
    </source>
</evidence>
<feature type="chain" id="PRO_5039105201" description="Copper amine oxidase-like protein" evidence="1">
    <location>
        <begin position="27"/>
        <end position="320"/>
    </location>
</feature>
<name>A0A318XP97_9FIRM</name>
<dbReference type="AlphaFoldDB" id="A0A318XP97"/>
<sequence>MRIKMMLKTLAVAMILTCLSAFPVSAAHEETVSFGDDAYQIVVPGFIEGRDVTIDGETVHAIVVEKPEKKSNGRYDFFEVVTTDPDVFMITSTISTMYDPIGDLMLDIEDGHVTFSPSFYEDFDEAAKEPLYFGFSLRDIDFNVIYDFPIWFVFEDGDASSGTPEVTPAPEPVQVKEVVAKAATPKVIVDGKQVAFYTYNIDGYNYFKLRDLAMAINGSDKQFEVSWDSENKTINLLTGEAYTSDGKELAPVSGPASVKGVTNQSKIYLDGEEIALEAYNINGNNYFKLKDLASVIDFELLWDGVNKQIIIDSASSYTEQ</sequence>
<evidence type="ECO:0000256" key="1">
    <source>
        <dbReference type="SAM" id="SignalP"/>
    </source>
</evidence>
<dbReference type="RefSeq" id="WP_110461183.1">
    <property type="nucleotide sequence ID" value="NZ_QKMR01000005.1"/>
</dbReference>
<dbReference type="OrthoDB" id="1864213at2"/>
<gene>
    <name evidence="2" type="ORF">LY28_01115</name>
</gene>
<evidence type="ECO:0008006" key="4">
    <source>
        <dbReference type="Google" id="ProtNLM"/>
    </source>
</evidence>
<evidence type="ECO:0000313" key="2">
    <source>
        <dbReference type="EMBL" id="PYG88760.1"/>
    </source>
</evidence>
<keyword evidence="3" id="KW-1185">Reference proteome</keyword>
<keyword evidence="1" id="KW-0732">Signal</keyword>
<proteinExistence type="predicted"/>